<evidence type="ECO:0000256" key="17">
    <source>
        <dbReference type="ARBA" id="ARBA00023303"/>
    </source>
</evidence>
<evidence type="ECO:0000313" key="21">
    <source>
        <dbReference type="EMBL" id="NXR14639.1"/>
    </source>
</evidence>
<keyword evidence="11 20" id="KW-0851">Voltage-gated channel</keyword>
<dbReference type="GO" id="GO:1990454">
    <property type="term" value="C:L-type voltage-gated calcium channel complex"/>
    <property type="evidence" value="ECO:0007669"/>
    <property type="project" value="TreeGrafter"/>
</dbReference>
<dbReference type="GO" id="GO:1902514">
    <property type="term" value="P:regulation of calcium ion transmembrane transport via high voltage-gated calcium channel"/>
    <property type="evidence" value="ECO:0007669"/>
    <property type="project" value="TreeGrafter"/>
</dbReference>
<feature type="transmembrane region" description="Helical" evidence="20">
    <location>
        <begin position="145"/>
        <end position="162"/>
    </location>
</feature>
<evidence type="ECO:0000256" key="6">
    <source>
        <dbReference type="ARBA" id="ARBA00022475"/>
    </source>
</evidence>
<keyword evidence="5 20" id="KW-0813">Transport</keyword>
<keyword evidence="10 20" id="KW-0106">Calcium</keyword>
<dbReference type="AlphaFoldDB" id="A0A7L2ISV2"/>
<feature type="transmembrane region" description="Helical" evidence="20">
    <location>
        <begin position="182"/>
        <end position="208"/>
    </location>
</feature>
<evidence type="ECO:0000256" key="10">
    <source>
        <dbReference type="ARBA" id="ARBA00022837"/>
    </source>
</evidence>
<sequence>MDESKPLKVRLTFSVILVGVSLLFAAVVTDHWAVLNPKVQSYNATCEAAHFGLWRLCIKTIFMQEQGPKEKGCGPISLPGEHRCSYFKHFTPGQSSKVFEATTQKEYSISAAAIAIFSVGFAIIGTICVLLSFTKKRDYLLKPASMFYTFAGLCIIISVEVMRQSVKRMIDSKETAWTEYSYSWSFACACSSFVLLFLCGLGLLLIALPRFPQNPWETCMDAEPEH</sequence>
<gene>
    <name evidence="21" type="primary">Cacng1</name>
    <name evidence="21" type="ORF">SEMFRA_R04610</name>
</gene>
<dbReference type="EMBL" id="VWYK01111698">
    <property type="protein sequence ID" value="NXR14639.1"/>
    <property type="molecule type" value="Genomic_DNA"/>
</dbReference>
<evidence type="ECO:0000256" key="3">
    <source>
        <dbReference type="ARBA" id="ARBA00007111"/>
    </source>
</evidence>
<feature type="non-terminal residue" evidence="21">
    <location>
        <position position="1"/>
    </location>
</feature>
<feature type="transmembrane region" description="Helical" evidence="20">
    <location>
        <begin position="107"/>
        <end position="133"/>
    </location>
</feature>
<dbReference type="PRINTS" id="PR01792">
    <property type="entry name" value="VDCCGAMMA"/>
</dbReference>
<protein>
    <recommendedName>
        <fullName evidence="4 20">Voltage-dependent calcium channel gamma-1 subunit</fullName>
    </recommendedName>
    <alternativeName>
        <fullName evidence="18 20">Dihydropyridine-sensitive L-type, skeletal muscle calcium channel subunit gamma</fullName>
    </alternativeName>
</protein>
<evidence type="ECO:0000256" key="8">
    <source>
        <dbReference type="ARBA" id="ARBA00022673"/>
    </source>
</evidence>
<evidence type="ECO:0000313" key="22">
    <source>
        <dbReference type="Proteomes" id="UP000536381"/>
    </source>
</evidence>
<comment type="subunit">
    <text evidence="19 20">Component of a calcium channel complex consisting of a pore-forming alpha subunit (CACNA1S) and the ancillary subunits CACNB1 or CACNB2, CACNG1 and CACNA2D1. The channel complex contains alpha, beta, gamma and delta subunits in a 1:1:1:1 ratio, i.e. it contains either CACNB1 or CACNB2.</text>
</comment>
<organism evidence="21 22">
    <name type="scientific">Semnornis frantzii</name>
    <dbReference type="NCBI Taxonomy" id="91796"/>
    <lineage>
        <taxon>Eukaryota</taxon>
        <taxon>Metazoa</taxon>
        <taxon>Chordata</taxon>
        <taxon>Craniata</taxon>
        <taxon>Vertebrata</taxon>
        <taxon>Euteleostomi</taxon>
        <taxon>Archelosauria</taxon>
        <taxon>Archosauria</taxon>
        <taxon>Dinosauria</taxon>
        <taxon>Saurischia</taxon>
        <taxon>Theropoda</taxon>
        <taxon>Coelurosauria</taxon>
        <taxon>Aves</taxon>
        <taxon>Neognathae</taxon>
        <taxon>Neoaves</taxon>
        <taxon>Telluraves</taxon>
        <taxon>Coraciimorphae</taxon>
        <taxon>Piciformes</taxon>
        <taxon>Ramphastidae</taxon>
        <taxon>Semnornis</taxon>
    </lineage>
</organism>
<evidence type="ECO:0000256" key="11">
    <source>
        <dbReference type="ARBA" id="ARBA00022882"/>
    </source>
</evidence>
<dbReference type="InterPro" id="IPR005421">
    <property type="entry name" value="VDCC_g1su"/>
</dbReference>
<evidence type="ECO:0000256" key="13">
    <source>
        <dbReference type="ARBA" id="ARBA00023065"/>
    </source>
</evidence>
<evidence type="ECO:0000256" key="20">
    <source>
        <dbReference type="RuleBase" id="RU363085"/>
    </source>
</evidence>
<reference evidence="21 22" key="1">
    <citation type="submission" date="2019-09" db="EMBL/GenBank/DDBJ databases">
        <title>Bird 10,000 Genomes (B10K) Project - Family phase.</title>
        <authorList>
            <person name="Zhang G."/>
        </authorList>
    </citation>
    <scope>NUCLEOTIDE SEQUENCE [LARGE SCALE GENOMIC DNA]</scope>
    <source>
        <strain evidence="21">B10K-DU-001-42</strain>
        <tissue evidence="21">Muscle</tissue>
    </source>
</reference>
<keyword evidence="12 20" id="KW-1133">Transmembrane helix</keyword>
<name>A0A7L2ISV2_9PICI</name>
<evidence type="ECO:0000256" key="12">
    <source>
        <dbReference type="ARBA" id="ARBA00022989"/>
    </source>
</evidence>
<evidence type="ECO:0000256" key="14">
    <source>
        <dbReference type="ARBA" id="ARBA00023136"/>
    </source>
</evidence>
<evidence type="ECO:0000256" key="15">
    <source>
        <dbReference type="ARBA" id="ARBA00023157"/>
    </source>
</evidence>
<evidence type="ECO:0000256" key="1">
    <source>
        <dbReference type="ARBA" id="ARBA00003367"/>
    </source>
</evidence>
<keyword evidence="17 20" id="KW-0407">Ion channel</keyword>
<evidence type="ECO:0000256" key="2">
    <source>
        <dbReference type="ARBA" id="ARBA00004415"/>
    </source>
</evidence>
<dbReference type="InterPro" id="IPR008368">
    <property type="entry name" value="VDCC_gsu"/>
</dbReference>
<evidence type="ECO:0000256" key="5">
    <source>
        <dbReference type="ARBA" id="ARBA00022448"/>
    </source>
</evidence>
<dbReference type="PANTHER" id="PTHR15025">
    <property type="entry name" value="VOLTAGE-DEPENDENT CALCIUM CHANNEL GAMMA-1 SUBUNIT-RELATED"/>
    <property type="match status" value="1"/>
</dbReference>
<dbReference type="GO" id="GO:0005246">
    <property type="term" value="F:calcium channel regulator activity"/>
    <property type="evidence" value="ECO:0007669"/>
    <property type="project" value="TreeGrafter"/>
</dbReference>
<dbReference type="PRINTS" id="PR01601">
    <property type="entry name" value="VDCCGAMMA1"/>
</dbReference>
<dbReference type="OrthoDB" id="9937541at2759"/>
<dbReference type="Pfam" id="PF13903">
    <property type="entry name" value="Claudin_2"/>
    <property type="match status" value="1"/>
</dbReference>
<dbReference type="Gene3D" id="1.20.140.150">
    <property type="match status" value="1"/>
</dbReference>
<evidence type="ECO:0000256" key="4">
    <source>
        <dbReference type="ARBA" id="ARBA00019950"/>
    </source>
</evidence>
<keyword evidence="8 20" id="KW-0107">Calcium channel</keyword>
<keyword evidence="16" id="KW-0325">Glycoprotein</keyword>
<keyword evidence="15" id="KW-1015">Disulfide bond</keyword>
<evidence type="ECO:0000256" key="16">
    <source>
        <dbReference type="ARBA" id="ARBA00023180"/>
    </source>
</evidence>
<dbReference type="PANTHER" id="PTHR15025:SF1">
    <property type="entry name" value="VOLTAGE-DEPENDENT CALCIUM CHANNEL GAMMA-1 SUBUNIT"/>
    <property type="match status" value="1"/>
</dbReference>
<dbReference type="GO" id="GO:0005245">
    <property type="term" value="F:voltage-gated calcium channel activity"/>
    <property type="evidence" value="ECO:0007669"/>
    <property type="project" value="InterPro"/>
</dbReference>
<keyword evidence="6" id="KW-1003">Cell membrane</keyword>
<comment type="subcellular location">
    <subcellularLocation>
        <location evidence="2">Cell membrane</location>
        <location evidence="2">Sarcolemma</location>
        <topology evidence="2">Multi-pass membrane protein</topology>
    </subcellularLocation>
    <subcellularLocation>
        <location evidence="20">Membrane</location>
        <topology evidence="20">Multi-pass membrane protein</topology>
    </subcellularLocation>
</comment>
<proteinExistence type="inferred from homology"/>
<keyword evidence="7 20" id="KW-0109">Calcium transport</keyword>
<evidence type="ECO:0000256" key="7">
    <source>
        <dbReference type="ARBA" id="ARBA00022568"/>
    </source>
</evidence>
<accession>A0A7L2ISV2</accession>
<feature type="transmembrane region" description="Helical" evidence="20">
    <location>
        <begin position="12"/>
        <end position="34"/>
    </location>
</feature>
<comment type="caution">
    <text evidence="21">The sequence shown here is derived from an EMBL/GenBank/DDBJ whole genome shotgun (WGS) entry which is preliminary data.</text>
</comment>
<evidence type="ECO:0000256" key="18">
    <source>
        <dbReference type="ARBA" id="ARBA00029680"/>
    </source>
</evidence>
<dbReference type="InterPro" id="IPR004031">
    <property type="entry name" value="PMP22/EMP/MP20/Claudin"/>
</dbReference>
<comment type="similarity">
    <text evidence="3 20">Belongs to the PMP-22/EMP/MP20 family. CACNG subfamily.</text>
</comment>
<keyword evidence="13 20" id="KW-0406">Ion transport</keyword>
<evidence type="ECO:0000256" key="9">
    <source>
        <dbReference type="ARBA" id="ARBA00022692"/>
    </source>
</evidence>
<keyword evidence="14 20" id="KW-0472">Membrane</keyword>
<evidence type="ECO:0000256" key="19">
    <source>
        <dbReference type="ARBA" id="ARBA00046683"/>
    </source>
</evidence>
<dbReference type="Proteomes" id="UP000536381">
    <property type="component" value="Unassembled WGS sequence"/>
</dbReference>
<keyword evidence="22" id="KW-1185">Reference proteome</keyword>
<feature type="non-terminal residue" evidence="21">
    <location>
        <position position="226"/>
    </location>
</feature>
<comment type="function">
    <text evidence="1 20">Regulatory subunit of the voltage-gated calcium channel that gives rise to L-type calcium currents in skeletal muscle. Regulates channel inactivation kinetics.</text>
</comment>
<keyword evidence="9 20" id="KW-0812">Transmembrane</keyword>